<name>A0A1W2TMH2_ROSNE</name>
<protein>
    <submittedName>
        <fullName evidence="1">Uncharacterized protein</fullName>
    </submittedName>
</protein>
<organism evidence="1">
    <name type="scientific">Rosellinia necatrix</name>
    <name type="common">White root-rot fungus</name>
    <dbReference type="NCBI Taxonomy" id="77044"/>
    <lineage>
        <taxon>Eukaryota</taxon>
        <taxon>Fungi</taxon>
        <taxon>Dikarya</taxon>
        <taxon>Ascomycota</taxon>
        <taxon>Pezizomycotina</taxon>
        <taxon>Sordariomycetes</taxon>
        <taxon>Xylariomycetidae</taxon>
        <taxon>Xylariales</taxon>
        <taxon>Xylariaceae</taxon>
        <taxon>Rosellinia</taxon>
    </lineage>
</organism>
<dbReference type="OrthoDB" id="10254945at2759"/>
<dbReference type="EMBL" id="DF977483">
    <property type="protein sequence ID" value="GAP89539.2"/>
    <property type="molecule type" value="Genomic_DNA"/>
</dbReference>
<evidence type="ECO:0000313" key="1">
    <source>
        <dbReference type="EMBL" id="GAP89539.2"/>
    </source>
</evidence>
<reference evidence="1" key="1">
    <citation type="submission" date="2016-03" db="EMBL/GenBank/DDBJ databases">
        <title>Draft genome sequence of Rosellinia necatrix.</title>
        <authorList>
            <person name="Kanematsu S."/>
        </authorList>
    </citation>
    <scope>NUCLEOTIDE SEQUENCE [LARGE SCALE GENOMIC DNA]</scope>
    <source>
        <strain evidence="1">W97</strain>
    </source>
</reference>
<gene>
    <name evidence="1" type="ORF">SAMD00023353_3800590</name>
</gene>
<dbReference type="STRING" id="77044.A0A1W2TMH2"/>
<evidence type="ECO:0000313" key="2">
    <source>
        <dbReference type="Proteomes" id="UP000054516"/>
    </source>
</evidence>
<keyword evidence="2" id="KW-1185">Reference proteome</keyword>
<dbReference type="AlphaFoldDB" id="A0A1W2TMH2"/>
<accession>A0A1W2TMH2</accession>
<dbReference type="Proteomes" id="UP000054516">
    <property type="component" value="Unassembled WGS sequence"/>
</dbReference>
<sequence>MIQFSPIFLYSTHVLPLNGKNCDSLISTARLAKRKSSKKRPLTQTAPGSPTLHPIYYGDEFKTEGYGVFSSGYEKDKFFFTEDIHLCCASGIQPWQLGPMYRVVQFSTGKCLPGGHLQSMASEADTHKSIYDAERIQVNEDAWFPFFKKDKWYGTTADDPVLSGNLWTVDDPVVWAELRIILELANRIFEALVKDKHPFLETLLFGKLIYWANPPPFVTPPAPEPYPGARVLLSYAFMKEIWKRSCPNKPFKGPEVLTDEHYRLRLEQLTAGQCWVLADLSDSNSSKRFAGITFSSGPRGIFLNIGLIKSLIKGNLTLAERCAAIINQATTIVHELAHVLGWARGAIDKPSTIHKLDPADRTVVEPFIDYQGSAELGYALESQVFGGSIRYTLHSGTDEVIMAPHTVTWPFPTLADSAGVMGTKVQGHPSFAAGVKNVITLIPSLHSSRMLSEQFWKDPSIPRKSDNFFHRISYFRSVTRHVPDKPIRLYRNEPILERRQEIEALRAQGRLSPGIEEIVRDWDQRQSLWREARIGWYGREKYIWANSAWGFVAARSQFQSFNNEMKKSLSERNVFIIFNSADWLAGTMLLTWPREQYIQRLEAGAEFWAWHVIGLLMLASIPLRPHAMHRTSAPRSRIHVVLPSASVPTRESKTFNQLIEPDAASSSSALSCGASVFGDPLTHEGLGFPRGTFGHLDFLGLVRSVVEHWSLAGARVSTPWLREILRVEDRVRAQRTALADAAGLDPDRLALTWADDVWDCELPEYDPHAYSVWDPAQETWVDTRAD</sequence>
<proteinExistence type="predicted"/>